<keyword evidence="9" id="KW-0804">Transcription</keyword>
<keyword evidence="8" id="KW-0010">Activator</keyword>
<evidence type="ECO:0000256" key="8">
    <source>
        <dbReference type="ARBA" id="ARBA00023159"/>
    </source>
</evidence>
<keyword evidence="14" id="KW-1185">Reference proteome</keyword>
<dbReference type="GO" id="GO:0005737">
    <property type="term" value="C:cytoplasm"/>
    <property type="evidence" value="ECO:0007669"/>
    <property type="project" value="UniProtKB-SubCell"/>
</dbReference>
<dbReference type="Gene3D" id="3.30.420.40">
    <property type="match status" value="2"/>
</dbReference>
<name>H8WWR6_CANO9</name>
<evidence type="ECO:0000256" key="10">
    <source>
        <dbReference type="ARBA" id="ARBA00023242"/>
    </source>
</evidence>
<dbReference type="SUPFAM" id="SSF53067">
    <property type="entry name" value="Actin-like ATPase domain"/>
    <property type="match status" value="2"/>
</dbReference>
<organism evidence="13 14">
    <name type="scientific">Candida orthopsilosis (strain 90-125)</name>
    <name type="common">Yeast</name>
    <dbReference type="NCBI Taxonomy" id="1136231"/>
    <lineage>
        <taxon>Eukaryota</taxon>
        <taxon>Fungi</taxon>
        <taxon>Dikarya</taxon>
        <taxon>Ascomycota</taxon>
        <taxon>Saccharomycotina</taxon>
        <taxon>Pichiomycetes</taxon>
        <taxon>Debaryomycetaceae</taxon>
        <taxon>Candida/Lodderomyces clade</taxon>
        <taxon>Candida</taxon>
    </lineage>
</organism>
<evidence type="ECO:0000256" key="11">
    <source>
        <dbReference type="ARBA" id="ARBA00025222"/>
    </source>
</evidence>
<evidence type="ECO:0000256" key="2">
    <source>
        <dbReference type="ARBA" id="ARBA00004496"/>
    </source>
</evidence>
<dbReference type="CDD" id="cd10210">
    <property type="entry name" value="ASKHA_NBD_Arp6"/>
    <property type="match status" value="1"/>
</dbReference>
<gene>
    <name evidence="13" type="ORF">CORT_0A06710</name>
</gene>
<keyword evidence="6" id="KW-0156">Chromatin regulator</keyword>
<accession>H8WWR6</accession>
<dbReference type="Proteomes" id="UP000005018">
    <property type="component" value="Chromosome 1"/>
</dbReference>
<evidence type="ECO:0000256" key="1">
    <source>
        <dbReference type="ARBA" id="ARBA00004123"/>
    </source>
</evidence>
<comment type="subcellular location">
    <subcellularLocation>
        <location evidence="2">Cytoplasm</location>
    </subcellularLocation>
    <subcellularLocation>
        <location evidence="1">Nucleus</location>
    </subcellularLocation>
</comment>
<evidence type="ECO:0000256" key="5">
    <source>
        <dbReference type="ARBA" id="ARBA00022490"/>
    </source>
</evidence>
<dbReference type="OrthoDB" id="6220758at2759"/>
<dbReference type="InterPro" id="IPR004000">
    <property type="entry name" value="Actin"/>
</dbReference>
<dbReference type="Pfam" id="PF00022">
    <property type="entry name" value="Actin"/>
    <property type="match status" value="1"/>
</dbReference>
<dbReference type="EMBL" id="HE681719">
    <property type="protein sequence ID" value="CCG21056.1"/>
    <property type="molecule type" value="Genomic_DNA"/>
</dbReference>
<evidence type="ECO:0000256" key="3">
    <source>
        <dbReference type="ARBA" id="ARBA00005665"/>
    </source>
</evidence>
<dbReference type="Gene3D" id="3.90.640.10">
    <property type="entry name" value="Actin, Chain A, domain 4"/>
    <property type="match status" value="1"/>
</dbReference>
<comment type="function">
    <text evidence="11">Component of the SWR1 complex which mediates the ATP-dependent exchange of histone H2A for the H2A variant HZT1 leading to transcriptional regulation of selected genes by chromatin remodeling. Involved in chromosome stability.</text>
</comment>
<protein>
    <recommendedName>
        <fullName evidence="4">Actin-like protein ARP6</fullName>
    </recommendedName>
    <alternativeName>
        <fullName evidence="12">Actin-like protein arp6</fullName>
    </alternativeName>
</protein>
<keyword evidence="7" id="KW-0805">Transcription regulation</keyword>
<evidence type="ECO:0000256" key="12">
    <source>
        <dbReference type="ARBA" id="ARBA00073820"/>
    </source>
</evidence>
<dbReference type="AlphaFoldDB" id="H8WWR6"/>
<comment type="similarity">
    <text evidence="3">Belongs to the actin family. ARP6 subfamily.</text>
</comment>
<dbReference type="SMART" id="SM00268">
    <property type="entry name" value="ACTIN"/>
    <property type="match status" value="1"/>
</dbReference>
<dbReference type="eggNOG" id="KOG0680">
    <property type="taxonomic scope" value="Eukaryota"/>
</dbReference>
<dbReference type="RefSeq" id="XP_003866495.1">
    <property type="nucleotide sequence ID" value="XM_003866447.1"/>
</dbReference>
<proteinExistence type="inferred from homology"/>
<evidence type="ECO:0000256" key="4">
    <source>
        <dbReference type="ARBA" id="ARBA00018633"/>
    </source>
</evidence>
<keyword evidence="5" id="KW-0963">Cytoplasm</keyword>
<dbReference type="FunFam" id="3.30.420.40:FF:000058">
    <property type="entry name" value="Putative actin-related protein 5"/>
    <property type="match status" value="1"/>
</dbReference>
<evidence type="ECO:0000256" key="9">
    <source>
        <dbReference type="ARBA" id="ARBA00023163"/>
    </source>
</evidence>
<evidence type="ECO:0000313" key="13">
    <source>
        <dbReference type="EMBL" id="CCG21056.1"/>
    </source>
</evidence>
<evidence type="ECO:0000256" key="6">
    <source>
        <dbReference type="ARBA" id="ARBA00022853"/>
    </source>
</evidence>
<dbReference type="GO" id="GO:0006325">
    <property type="term" value="P:chromatin organization"/>
    <property type="evidence" value="ECO:0007669"/>
    <property type="project" value="UniProtKB-KW"/>
</dbReference>
<evidence type="ECO:0000313" key="14">
    <source>
        <dbReference type="Proteomes" id="UP000005018"/>
    </source>
</evidence>
<dbReference type="FunFam" id="3.90.640.10:FF:000040">
    <property type="entry name" value="Actin-like protein ARP6"/>
    <property type="match status" value="1"/>
</dbReference>
<reference evidence="13 14" key="1">
    <citation type="journal article" date="2012" name="PLoS ONE">
        <title>Sequence and analysis of the genome of the pathogenic yeast Candida orthopsilosis.</title>
        <authorList>
            <person name="Riccombeni A."/>
            <person name="Vidanes G."/>
            <person name="Proux-Wera E."/>
            <person name="Wolfe K.H."/>
            <person name="Butler G."/>
        </authorList>
    </citation>
    <scope>NUCLEOTIDE SEQUENCE [LARGE SCALE GENOMIC DNA]</scope>
    <source>
        <strain evidence="13 14">Co 90-125</strain>
    </source>
</reference>
<keyword evidence="10" id="KW-0539">Nucleus</keyword>
<dbReference type="PANTHER" id="PTHR11937">
    <property type="entry name" value="ACTIN"/>
    <property type="match status" value="1"/>
</dbReference>
<dbReference type="GeneID" id="14537827"/>
<sequence>MSKQYLVVDNGAYKIKAGFNSADNPTPTKVLNAITRTRDGVIHIGNQFKTHSKDYSGMQIKRPFEQGNLTSWETEKPIWDYTLDQMSKTEIDPSNVHLTLTETPFQLPQLSSNTDQIVFEEYEFGEYFRCIPASLVPFGVDESVISSDFTLVIDSGFNATWIVPVIYKKVHWEGVRKLPIGGSLLNGMLREVISFRHYDMSDDPILINTIKESTCFLAKNFNEVLKNKQQYKCEFVLPDFKTTTTGFVKTRETKVAPDAQLLTLYDERFTIPESFYHPEIMFDLNEATASSSVLQSAPIKNLTDLVVSSIIACPEITRPLLSANICLSGGTTNLLNFKARLETELTKELPQRWHVRVHDDYQGIPKDELSWYGGINLSNDDVLEKISISKKEYFEHGSNWCQKQFGFKNV</sequence>
<dbReference type="GO" id="GO:0005634">
    <property type="term" value="C:nucleus"/>
    <property type="evidence" value="ECO:0007669"/>
    <property type="project" value="UniProtKB-SubCell"/>
</dbReference>
<evidence type="ECO:0000256" key="7">
    <source>
        <dbReference type="ARBA" id="ARBA00023015"/>
    </source>
</evidence>
<dbReference type="HOGENOM" id="CLU_027965_6_2_1"/>
<dbReference type="KEGG" id="cot:CORT_0A06710"/>
<dbReference type="InterPro" id="IPR043129">
    <property type="entry name" value="ATPase_NBD"/>
</dbReference>